<protein>
    <submittedName>
        <fullName evidence="3">Uncharacterized protein</fullName>
    </submittedName>
</protein>
<reference evidence="3 4" key="1">
    <citation type="journal article" date="2020" name="ISME J.">
        <title>Uncovering the hidden diversity of litter-decomposition mechanisms in mushroom-forming fungi.</title>
        <authorList>
            <person name="Floudas D."/>
            <person name="Bentzer J."/>
            <person name="Ahren D."/>
            <person name="Johansson T."/>
            <person name="Persson P."/>
            <person name="Tunlid A."/>
        </authorList>
    </citation>
    <scope>NUCLEOTIDE SEQUENCE [LARGE SCALE GENOMIC DNA]</scope>
    <source>
        <strain evidence="3 4">CBS 146.42</strain>
    </source>
</reference>
<evidence type="ECO:0000313" key="4">
    <source>
        <dbReference type="Proteomes" id="UP000559027"/>
    </source>
</evidence>
<keyword evidence="4" id="KW-1185">Reference proteome</keyword>
<evidence type="ECO:0000256" key="1">
    <source>
        <dbReference type="SAM" id="MobiDB-lite"/>
    </source>
</evidence>
<dbReference type="AlphaFoldDB" id="A0A8H5D472"/>
<keyword evidence="2" id="KW-0472">Membrane</keyword>
<sequence>MIHSHLAFLESEALPQYAPIYQFTLINSHTYTINDFTSNDGGYIVDDSTLEEFRFDFVRRFEVSLWLKVSARLIFRMEVTSTIISVQTQASTLVTTITYAAGGGTGATTTFGPAHPTGSRTLVSVDLPDFSTTRPQVPPTLLFPLVETVETVIQVPVTLTTVVTFTSSTGLASLARDGFKGLPSENTNSPPDHHLSRIIPAVLIPLFFLLALVSLFLYRRRSLYQRQLAKSKPEPFIPSSGTSIPSLDQYGGGNQPSVQATRVVRARKGSGQPTMCQVDSRLANFPPASSDDVRIIGNPSIGSLNPSQPHDRATGSAQDVVPITQVDIHHLQARVADIEAGRHHVIPPPEYSPDHDLDGPTVSLVATRPRMRNS</sequence>
<feature type="region of interest" description="Disordered" evidence="1">
    <location>
        <begin position="344"/>
        <end position="374"/>
    </location>
</feature>
<name>A0A8H5D472_9AGAR</name>
<dbReference type="Proteomes" id="UP000559027">
    <property type="component" value="Unassembled WGS sequence"/>
</dbReference>
<dbReference type="EMBL" id="JAACJO010000010">
    <property type="protein sequence ID" value="KAF5353315.1"/>
    <property type="molecule type" value="Genomic_DNA"/>
</dbReference>
<keyword evidence="2" id="KW-1133">Transmembrane helix</keyword>
<evidence type="ECO:0000313" key="3">
    <source>
        <dbReference type="EMBL" id="KAF5353315.1"/>
    </source>
</evidence>
<accession>A0A8H5D472</accession>
<feature type="region of interest" description="Disordered" evidence="1">
    <location>
        <begin position="234"/>
        <end position="255"/>
    </location>
</feature>
<proteinExistence type="predicted"/>
<feature type="transmembrane region" description="Helical" evidence="2">
    <location>
        <begin position="198"/>
        <end position="218"/>
    </location>
</feature>
<dbReference type="OrthoDB" id="10674726at2759"/>
<organism evidence="3 4">
    <name type="scientific">Leucocoprinus leucothites</name>
    <dbReference type="NCBI Taxonomy" id="201217"/>
    <lineage>
        <taxon>Eukaryota</taxon>
        <taxon>Fungi</taxon>
        <taxon>Dikarya</taxon>
        <taxon>Basidiomycota</taxon>
        <taxon>Agaricomycotina</taxon>
        <taxon>Agaricomycetes</taxon>
        <taxon>Agaricomycetidae</taxon>
        <taxon>Agaricales</taxon>
        <taxon>Agaricineae</taxon>
        <taxon>Agaricaceae</taxon>
        <taxon>Leucocoprinus</taxon>
    </lineage>
</organism>
<evidence type="ECO:0000256" key="2">
    <source>
        <dbReference type="SAM" id="Phobius"/>
    </source>
</evidence>
<comment type="caution">
    <text evidence="3">The sequence shown here is derived from an EMBL/GenBank/DDBJ whole genome shotgun (WGS) entry which is preliminary data.</text>
</comment>
<keyword evidence="2" id="KW-0812">Transmembrane</keyword>
<gene>
    <name evidence="3" type="ORF">D9756_007984</name>
</gene>